<proteinExistence type="inferred from homology"/>
<accession>A0AAP0S5Y7</accession>
<dbReference type="SUPFAM" id="SSF47113">
    <property type="entry name" value="Histone-fold"/>
    <property type="match status" value="1"/>
</dbReference>
<dbReference type="InterPro" id="IPR009072">
    <property type="entry name" value="Histone-fold"/>
</dbReference>
<dbReference type="InterPro" id="IPR019473">
    <property type="entry name" value="TFIID_su8_C"/>
</dbReference>
<evidence type="ECO:0000256" key="4">
    <source>
        <dbReference type="ARBA" id="ARBA00023015"/>
    </source>
</evidence>
<dbReference type="GO" id="GO:0046982">
    <property type="term" value="F:protein heterodimerization activity"/>
    <property type="evidence" value="ECO:0007669"/>
    <property type="project" value="InterPro"/>
</dbReference>
<evidence type="ECO:0000313" key="9">
    <source>
        <dbReference type="EMBL" id="KAK9291177.1"/>
    </source>
</evidence>
<dbReference type="InterPro" id="IPR006565">
    <property type="entry name" value="BTP"/>
</dbReference>
<comment type="similarity">
    <text evidence="2">Belongs to the TAF8 family.</text>
</comment>
<dbReference type="PANTHER" id="PTHR46338">
    <property type="entry name" value="TRANSCRIPTION INITIATION FACTOR TFIID SUBUNIT 8"/>
    <property type="match status" value="1"/>
</dbReference>
<reference evidence="9 10" key="1">
    <citation type="journal article" date="2024" name="Plant J.">
        <title>Genome sequences and population genomics reveal climatic adaptation and genomic divergence between two closely related sweetgum species.</title>
        <authorList>
            <person name="Xu W.Q."/>
            <person name="Ren C.Q."/>
            <person name="Zhang X.Y."/>
            <person name="Comes H.P."/>
            <person name="Liu X.H."/>
            <person name="Li Y.G."/>
            <person name="Kettle C.J."/>
            <person name="Jalonen R."/>
            <person name="Gaisberger H."/>
            <person name="Ma Y.Z."/>
            <person name="Qiu Y.X."/>
        </authorList>
    </citation>
    <scope>NUCLEOTIDE SEQUENCE [LARGE SCALE GENOMIC DNA]</scope>
    <source>
        <strain evidence="9">Hangzhou</strain>
    </source>
</reference>
<dbReference type="SMART" id="SM00576">
    <property type="entry name" value="BTP"/>
    <property type="match status" value="1"/>
</dbReference>
<dbReference type="Proteomes" id="UP001415857">
    <property type="component" value="Unassembled WGS sequence"/>
</dbReference>
<evidence type="ECO:0000256" key="7">
    <source>
        <dbReference type="SAM" id="MobiDB-lite"/>
    </source>
</evidence>
<comment type="subcellular location">
    <subcellularLocation>
        <location evidence="1">Nucleus</location>
    </subcellularLocation>
</comment>
<name>A0AAP0S5Y7_LIQFO</name>
<keyword evidence="4" id="KW-0805">Transcription regulation</keyword>
<evidence type="ECO:0000256" key="1">
    <source>
        <dbReference type="ARBA" id="ARBA00004123"/>
    </source>
</evidence>
<feature type="compositionally biased region" description="Basic and acidic residues" evidence="7">
    <location>
        <begin position="17"/>
        <end position="28"/>
    </location>
</feature>
<feature type="domain" description="Bromodomain associated" evidence="8">
    <location>
        <begin position="29"/>
        <end position="105"/>
    </location>
</feature>
<dbReference type="InterPro" id="IPR037818">
    <property type="entry name" value="TAF8"/>
</dbReference>
<evidence type="ECO:0000256" key="6">
    <source>
        <dbReference type="ARBA" id="ARBA00023242"/>
    </source>
</evidence>
<evidence type="ECO:0000313" key="10">
    <source>
        <dbReference type="Proteomes" id="UP001415857"/>
    </source>
</evidence>
<dbReference type="EMBL" id="JBBPBK010000002">
    <property type="protein sequence ID" value="KAK9291177.1"/>
    <property type="molecule type" value="Genomic_DNA"/>
</dbReference>
<keyword evidence="6" id="KW-0539">Nucleus</keyword>
<dbReference type="PANTHER" id="PTHR46338:SF1">
    <property type="entry name" value="TRANSCRIPTION INITIATION FACTOR TFIID SUBUNIT 8"/>
    <property type="match status" value="1"/>
</dbReference>
<sequence>MSDGGGADSRRQNQPQQRDDPAARRAGADEFGRAVSKIAVAQVCESVGFQSFEESALEALSDVAVRYLRDLGKTAAFYANLAGRTQCNVFDVVQGLEDLGSSEGFSGASEVGHCAAESGTVRQLVEYVGSAEEVPFAQPVPRFPVIRDRKMVPSFMQMGETPTGKHIPAWLPAFPDQHTYIHTPVWNERATDPRADKIEQARQRRKAERSLLSLQQRLLCNGSAAPSGSAVESGDHVKELQADESNPFLASPFQTGEKDVSPVVLPAKLSSEAVVENHVSVLEAFAPAIEAVKGGISDLVDNEKRALPDKRPAVNFKFGTGKKLLGESLGLSLRNKGVAKPSSWIGRDEERDDKKRRAELILRQSMENPQELTQL</sequence>
<dbReference type="Pfam" id="PF07524">
    <property type="entry name" value="Bromo_TP"/>
    <property type="match status" value="1"/>
</dbReference>
<evidence type="ECO:0000256" key="3">
    <source>
        <dbReference type="ARBA" id="ARBA00017307"/>
    </source>
</evidence>
<evidence type="ECO:0000256" key="5">
    <source>
        <dbReference type="ARBA" id="ARBA00023163"/>
    </source>
</evidence>
<evidence type="ECO:0000256" key="2">
    <source>
        <dbReference type="ARBA" id="ARBA00008767"/>
    </source>
</evidence>
<dbReference type="CDD" id="cd08049">
    <property type="entry name" value="TAF8"/>
    <property type="match status" value="1"/>
</dbReference>
<organism evidence="9 10">
    <name type="scientific">Liquidambar formosana</name>
    <name type="common">Formosan gum</name>
    <dbReference type="NCBI Taxonomy" id="63359"/>
    <lineage>
        <taxon>Eukaryota</taxon>
        <taxon>Viridiplantae</taxon>
        <taxon>Streptophyta</taxon>
        <taxon>Embryophyta</taxon>
        <taxon>Tracheophyta</taxon>
        <taxon>Spermatophyta</taxon>
        <taxon>Magnoliopsida</taxon>
        <taxon>eudicotyledons</taxon>
        <taxon>Gunneridae</taxon>
        <taxon>Pentapetalae</taxon>
        <taxon>Saxifragales</taxon>
        <taxon>Altingiaceae</taxon>
        <taxon>Liquidambar</taxon>
    </lineage>
</organism>
<comment type="caution">
    <text evidence="9">The sequence shown here is derived from an EMBL/GenBank/DDBJ whole genome shotgun (WGS) entry which is preliminary data.</text>
</comment>
<gene>
    <name evidence="9" type="ORF">L1049_009365</name>
</gene>
<keyword evidence="10" id="KW-1185">Reference proteome</keyword>
<dbReference type="AlphaFoldDB" id="A0AAP0S5Y7"/>
<dbReference type="Pfam" id="PF10406">
    <property type="entry name" value="TAF8_C"/>
    <property type="match status" value="1"/>
</dbReference>
<dbReference type="GO" id="GO:0005669">
    <property type="term" value="C:transcription factor TFIID complex"/>
    <property type="evidence" value="ECO:0007669"/>
    <property type="project" value="InterPro"/>
</dbReference>
<keyword evidence="5" id="KW-0804">Transcription</keyword>
<feature type="region of interest" description="Disordered" evidence="7">
    <location>
        <begin position="1"/>
        <end position="28"/>
    </location>
</feature>
<evidence type="ECO:0000259" key="8">
    <source>
        <dbReference type="SMART" id="SM00576"/>
    </source>
</evidence>
<protein>
    <recommendedName>
        <fullName evidence="3">Transcription initiation factor TFIID subunit 8</fullName>
    </recommendedName>
</protein>
<dbReference type="Gene3D" id="1.10.20.10">
    <property type="entry name" value="Histone, subunit A"/>
    <property type="match status" value="1"/>
</dbReference>